<proteinExistence type="predicted"/>
<feature type="transmembrane region" description="Helical" evidence="1">
    <location>
        <begin position="87"/>
        <end position="107"/>
    </location>
</feature>
<feature type="transmembrane region" description="Helical" evidence="1">
    <location>
        <begin position="119"/>
        <end position="137"/>
    </location>
</feature>
<dbReference type="Proteomes" id="UP000824115">
    <property type="component" value="Unassembled WGS sequence"/>
</dbReference>
<gene>
    <name evidence="2" type="ORF">IAC04_00210</name>
</gene>
<reference evidence="2" key="1">
    <citation type="journal article" date="2021" name="PeerJ">
        <title>Extensive microbial diversity within the chicken gut microbiome revealed by metagenomics and culture.</title>
        <authorList>
            <person name="Gilroy R."/>
            <person name="Ravi A."/>
            <person name="Getino M."/>
            <person name="Pursley I."/>
            <person name="Horton D.L."/>
            <person name="Alikhan N.F."/>
            <person name="Baker D."/>
            <person name="Gharbi K."/>
            <person name="Hall N."/>
            <person name="Watson M."/>
            <person name="Adriaenssens E.M."/>
            <person name="Foster-Nyarko E."/>
            <person name="Jarju S."/>
            <person name="Secka A."/>
            <person name="Antonio M."/>
            <person name="Oren A."/>
            <person name="Chaudhuri R.R."/>
            <person name="La Ragione R."/>
            <person name="Hildebrand F."/>
            <person name="Pallen M.J."/>
        </authorList>
    </citation>
    <scope>NUCLEOTIDE SEQUENCE</scope>
    <source>
        <strain evidence="2">Gambia16-554</strain>
    </source>
</reference>
<evidence type="ECO:0000313" key="3">
    <source>
        <dbReference type="Proteomes" id="UP000824115"/>
    </source>
</evidence>
<organism evidence="2 3">
    <name type="scientific">Candidatus Coprenecus stercoravium</name>
    <dbReference type="NCBI Taxonomy" id="2840735"/>
    <lineage>
        <taxon>Bacteria</taxon>
        <taxon>Pseudomonadati</taxon>
        <taxon>Bacteroidota</taxon>
        <taxon>Bacteroidia</taxon>
        <taxon>Bacteroidales</taxon>
        <taxon>Rikenellaceae</taxon>
        <taxon>Rikenellaceae incertae sedis</taxon>
        <taxon>Candidatus Coprenecus</taxon>
    </lineage>
</organism>
<feature type="transmembrane region" description="Helical" evidence="1">
    <location>
        <begin position="175"/>
        <end position="199"/>
    </location>
</feature>
<accession>A0A9D2K9G3</accession>
<keyword evidence="1" id="KW-0812">Transmembrane</keyword>
<evidence type="ECO:0000313" key="2">
    <source>
        <dbReference type="EMBL" id="HIZ84906.1"/>
    </source>
</evidence>
<reference evidence="2" key="2">
    <citation type="submission" date="2021-04" db="EMBL/GenBank/DDBJ databases">
        <authorList>
            <person name="Gilroy R."/>
        </authorList>
    </citation>
    <scope>NUCLEOTIDE SEQUENCE</scope>
    <source>
        <strain evidence="2">Gambia16-554</strain>
    </source>
</reference>
<protein>
    <submittedName>
        <fullName evidence="2">DUF3307 domain-containing protein</fullName>
    </submittedName>
</protein>
<evidence type="ECO:0000256" key="1">
    <source>
        <dbReference type="SAM" id="Phobius"/>
    </source>
</evidence>
<sequence length="236" mass="26393">MNSWLFLSLFTAHLVGDFYCQNDKLCHQKETCKIKSPFLYVHSLVICILSWLTVPQTGFIIYALAIAVSHWLIDLLKLYFRENLSVFIFDQLLHIAVIFAVSVIYNATDLLPLQKIDSMFSFSISIPLLIAGALFCCKPANILIKKVLQKYQLGEGASCRNMRNAGALIGSLERLLTLIFVLIGQYGAIGFVVAAKSILRFKDSDTDRTEYVLVGTLLSFGIAIAVGLIMEKVKMQ</sequence>
<dbReference type="AlphaFoldDB" id="A0A9D2K9G3"/>
<dbReference type="EMBL" id="DXAW01000008">
    <property type="protein sequence ID" value="HIZ84906.1"/>
    <property type="molecule type" value="Genomic_DNA"/>
</dbReference>
<name>A0A9D2K9G3_9BACT</name>
<feature type="transmembrane region" description="Helical" evidence="1">
    <location>
        <begin position="60"/>
        <end position="80"/>
    </location>
</feature>
<keyword evidence="1" id="KW-0472">Membrane</keyword>
<dbReference type="Pfam" id="PF11750">
    <property type="entry name" value="DUF3307"/>
    <property type="match status" value="1"/>
</dbReference>
<dbReference type="InterPro" id="IPR021737">
    <property type="entry name" value="Phage_phiKZ_Orf197"/>
</dbReference>
<feature type="transmembrane region" description="Helical" evidence="1">
    <location>
        <begin position="211"/>
        <end position="230"/>
    </location>
</feature>
<comment type="caution">
    <text evidence="2">The sequence shown here is derived from an EMBL/GenBank/DDBJ whole genome shotgun (WGS) entry which is preliminary data.</text>
</comment>
<keyword evidence="1" id="KW-1133">Transmembrane helix</keyword>